<reference evidence="1" key="1">
    <citation type="submission" date="2020-05" db="EMBL/GenBank/DDBJ databases">
        <authorList>
            <person name="Chiriac C."/>
            <person name="Salcher M."/>
            <person name="Ghai R."/>
            <person name="Kavagutti S V."/>
        </authorList>
    </citation>
    <scope>NUCLEOTIDE SEQUENCE</scope>
</reference>
<dbReference type="AlphaFoldDB" id="A0A6J6EY36"/>
<dbReference type="EMBL" id="CAEZTM010000095">
    <property type="protein sequence ID" value="CAB4580907.1"/>
    <property type="molecule type" value="Genomic_DNA"/>
</dbReference>
<organism evidence="1">
    <name type="scientific">freshwater metagenome</name>
    <dbReference type="NCBI Taxonomy" id="449393"/>
    <lineage>
        <taxon>unclassified sequences</taxon>
        <taxon>metagenomes</taxon>
        <taxon>ecological metagenomes</taxon>
    </lineage>
</organism>
<sequence length="164" mass="18594">MFRWYGDVAVVGRDHLLAATQSFLRAVDSPLRQFDPYSTASLVAEFQDRLVQGIRGNLSGTKKVKTVALFPGLPLFEIRWNSMTVLEQDPSGKLISIRIAVRLYHSEPAELQGCFVGHLIHEKKPGSENQVREDQNRQISLAAQYFRQGRASLWNRLDSDDHSI</sequence>
<proteinExistence type="predicted"/>
<name>A0A6J6EY36_9ZZZZ</name>
<gene>
    <name evidence="1" type="ORF">UFOPK1684_01397</name>
</gene>
<protein>
    <submittedName>
        <fullName evidence="1">Unannotated protein</fullName>
    </submittedName>
</protein>
<evidence type="ECO:0000313" key="1">
    <source>
        <dbReference type="EMBL" id="CAB4580907.1"/>
    </source>
</evidence>
<accession>A0A6J6EY36</accession>